<gene>
    <name evidence="2" type="ORF">POM88_001895</name>
</gene>
<name>A0AAD8JD55_9APIA</name>
<reference evidence="2" key="1">
    <citation type="submission" date="2023-02" db="EMBL/GenBank/DDBJ databases">
        <title>Genome of toxic invasive species Heracleum sosnowskyi carries increased number of genes despite the absence of recent whole-genome duplications.</title>
        <authorList>
            <person name="Schelkunov M."/>
            <person name="Shtratnikova V."/>
            <person name="Makarenko M."/>
            <person name="Klepikova A."/>
            <person name="Omelchenko D."/>
            <person name="Novikova G."/>
            <person name="Obukhova E."/>
            <person name="Bogdanov V."/>
            <person name="Penin A."/>
            <person name="Logacheva M."/>
        </authorList>
    </citation>
    <scope>NUCLEOTIDE SEQUENCE</scope>
    <source>
        <strain evidence="2">Hsosn_3</strain>
        <tissue evidence="2">Leaf</tissue>
    </source>
</reference>
<dbReference type="Proteomes" id="UP001237642">
    <property type="component" value="Unassembled WGS sequence"/>
</dbReference>
<feature type="region of interest" description="Disordered" evidence="1">
    <location>
        <begin position="122"/>
        <end position="157"/>
    </location>
</feature>
<dbReference type="EMBL" id="JAUIZM010000001">
    <property type="protein sequence ID" value="KAK1402290.1"/>
    <property type="molecule type" value="Genomic_DNA"/>
</dbReference>
<evidence type="ECO:0000313" key="2">
    <source>
        <dbReference type="EMBL" id="KAK1402290.1"/>
    </source>
</evidence>
<sequence length="699" mass="80316">MKELNYDHLKLDNFFSFRSDLATNRKKIRKLTEENKENDGSFTGLPNMFSGRGKVDFSRLGTTPVITPTVVTENSGNVPLTKQPNNQLNAKQGLFFHGSAIMSTTNNDDRSNFMRTQHSTFDHVDQSSDSIPLSDITNQSTGQLSARKTSNQPQNTRKGVFFKSSTIIPSQNNVDRSKLQNTEHSTFGNGIQSVNRIALSNITNQSRTTSQVSPTKTTKTCKQPKEAERIKPGSKPDQFLTITTNINTQPSKSGYVDGSGERIPLSNITNQNDAQVFTRERCKPAENPRKVVASKMQRRITPTMDSISTELSFEDDLIHNDYASAEFSTITDLQADEGDMFWDDEYEFAEVERLDAEENEIEHNADGYHDEIPYVDSNTQSKKKRKRITMKEYCSYKLQVRKDEGLHVRLADRLYQQYVVDAFSYDIKKKNYFGTCHGVMYVVEFQKRAVKSLMIHGPCGLQNTTSPCMDKFKCTKHFPKKYCSETYFDQSGHDRATVEITSHKQKKEVEDEEAVDEINAYFDGRYICASEASYRSFPIHHRSISVLRLSFHLPGEKSCTFTENETLEKVVRCEKFKHSQLESFFILNRSDPNARQYTYDQIPQHYVWNETDRIWTMRKKVKQIGRLLYTHHSAGELWYLRLLLSNIRGPTSFEALKTINGVQYRTFKDACKNYGLLDDDNEWHSVIEDCTKSGFPNQI</sequence>
<accession>A0AAD8JD55</accession>
<comment type="caution">
    <text evidence="2">The sequence shown here is derived from an EMBL/GenBank/DDBJ whole genome shotgun (WGS) entry which is preliminary data.</text>
</comment>
<feature type="compositionally biased region" description="Polar residues" evidence="1">
    <location>
        <begin position="127"/>
        <end position="157"/>
    </location>
</feature>
<evidence type="ECO:0008006" key="4">
    <source>
        <dbReference type="Google" id="ProtNLM"/>
    </source>
</evidence>
<dbReference type="PANTHER" id="PTHR10492">
    <property type="match status" value="1"/>
</dbReference>
<protein>
    <recommendedName>
        <fullName evidence="4">Helitron helicase-like domain-containing protein</fullName>
    </recommendedName>
</protein>
<evidence type="ECO:0000256" key="1">
    <source>
        <dbReference type="SAM" id="MobiDB-lite"/>
    </source>
</evidence>
<keyword evidence="3" id="KW-1185">Reference proteome</keyword>
<organism evidence="2 3">
    <name type="scientific">Heracleum sosnowskyi</name>
    <dbReference type="NCBI Taxonomy" id="360622"/>
    <lineage>
        <taxon>Eukaryota</taxon>
        <taxon>Viridiplantae</taxon>
        <taxon>Streptophyta</taxon>
        <taxon>Embryophyta</taxon>
        <taxon>Tracheophyta</taxon>
        <taxon>Spermatophyta</taxon>
        <taxon>Magnoliopsida</taxon>
        <taxon>eudicotyledons</taxon>
        <taxon>Gunneridae</taxon>
        <taxon>Pentapetalae</taxon>
        <taxon>asterids</taxon>
        <taxon>campanulids</taxon>
        <taxon>Apiales</taxon>
        <taxon>Apiaceae</taxon>
        <taxon>Apioideae</taxon>
        <taxon>apioid superclade</taxon>
        <taxon>Tordylieae</taxon>
        <taxon>Tordyliinae</taxon>
        <taxon>Heracleum</taxon>
    </lineage>
</organism>
<dbReference type="AlphaFoldDB" id="A0AAD8JD55"/>
<evidence type="ECO:0000313" key="3">
    <source>
        <dbReference type="Proteomes" id="UP001237642"/>
    </source>
</evidence>
<reference evidence="2" key="2">
    <citation type="submission" date="2023-05" db="EMBL/GenBank/DDBJ databases">
        <authorList>
            <person name="Schelkunov M.I."/>
        </authorList>
    </citation>
    <scope>NUCLEOTIDE SEQUENCE</scope>
    <source>
        <strain evidence="2">Hsosn_3</strain>
        <tissue evidence="2">Leaf</tissue>
    </source>
</reference>
<proteinExistence type="predicted"/>